<dbReference type="GO" id="GO:0017168">
    <property type="term" value="F:5-oxoprolinase (ATP-hydrolyzing) activity"/>
    <property type="evidence" value="ECO:0007669"/>
    <property type="project" value="UniProtKB-EC"/>
</dbReference>
<dbReference type="InterPro" id="IPR005501">
    <property type="entry name" value="LamB/YcsF/PxpA-like"/>
</dbReference>
<keyword evidence="1" id="KW-0378">Hydrolase</keyword>
<reference evidence="1 2" key="1">
    <citation type="submission" date="2018-11" db="EMBL/GenBank/DDBJ databases">
        <title>Arenibacter aquaticus sp.nov., a marine bacterium isolated from surface seawater in the South China Sea.</title>
        <authorList>
            <person name="Guo J."/>
            <person name="Sun J."/>
        </authorList>
    </citation>
    <scope>NUCLEOTIDE SEQUENCE [LARGE SCALE GENOMIC DNA]</scope>
    <source>
        <strain evidence="1 2">GUO666</strain>
    </source>
</reference>
<name>A0A3S0IJY7_9FLAO</name>
<dbReference type="Pfam" id="PF03746">
    <property type="entry name" value="LamB_YcsF"/>
    <property type="match status" value="1"/>
</dbReference>
<protein>
    <submittedName>
        <fullName evidence="1">5-oxoprolinase subunit PxpA</fullName>
        <ecNumber evidence="1">3.5.2.9</ecNumber>
    </submittedName>
</protein>
<dbReference type="EC" id="3.5.2.9" evidence="1"/>
<evidence type="ECO:0000313" key="2">
    <source>
        <dbReference type="Proteomes" id="UP000267585"/>
    </source>
</evidence>
<proteinExistence type="predicted"/>
<dbReference type="AlphaFoldDB" id="A0A3S0IJY7"/>
<comment type="caution">
    <text evidence="1">The sequence shown here is derived from an EMBL/GenBank/DDBJ whole genome shotgun (WGS) entry which is preliminary data.</text>
</comment>
<dbReference type="PANTHER" id="PTHR30292:SF0">
    <property type="entry name" value="5-OXOPROLINASE SUBUNIT A"/>
    <property type="match status" value="1"/>
</dbReference>
<dbReference type="Proteomes" id="UP000267585">
    <property type="component" value="Unassembled WGS sequence"/>
</dbReference>
<gene>
    <name evidence="1" type="primary">pxpA</name>
    <name evidence="1" type="ORF">EHW67_16985</name>
</gene>
<dbReference type="PANTHER" id="PTHR30292">
    <property type="entry name" value="UNCHARACTERIZED PROTEIN YBGL-RELATED"/>
    <property type="match status" value="1"/>
</dbReference>
<organism evidence="1 2">
    <name type="scientific">Arenibacter aquaticus</name>
    <dbReference type="NCBI Taxonomy" id="2489054"/>
    <lineage>
        <taxon>Bacteria</taxon>
        <taxon>Pseudomonadati</taxon>
        <taxon>Bacteroidota</taxon>
        <taxon>Flavobacteriia</taxon>
        <taxon>Flavobacteriales</taxon>
        <taxon>Flavobacteriaceae</taxon>
        <taxon>Arenibacter</taxon>
    </lineage>
</organism>
<dbReference type="CDD" id="cd10801">
    <property type="entry name" value="LamB_YcsF_like_1"/>
    <property type="match status" value="1"/>
</dbReference>
<dbReference type="GO" id="GO:0005975">
    <property type="term" value="P:carbohydrate metabolic process"/>
    <property type="evidence" value="ECO:0007669"/>
    <property type="project" value="InterPro"/>
</dbReference>
<sequence length="245" mass="27035">MPTIDINCDLGEGIDNEVDIMPMISSCSIACGGHAGNLETMERVVGLAMANGVLVGAHPSYPDKENFGRVSIPISAEALKKSIKEQIESLVTILKARNMELNHIKPHGALYNDIAKDRGLALLFLESVAPYKEKVVLYVPYASEIAKQAKEAGYRIKYEAFADRNYNQDLTLVSRKASNAMIHDPQEVLDHILLMVNRGMVKTATGAKIHLLADTFCIHGDSPSTLQILMYLSQQLPKKQIFIKK</sequence>
<accession>A0A3S0IJY7</accession>
<evidence type="ECO:0000313" key="1">
    <source>
        <dbReference type="EMBL" id="RTE51898.1"/>
    </source>
</evidence>
<dbReference type="RefSeq" id="WP_126163582.1">
    <property type="nucleotide sequence ID" value="NZ_RQPJ01000021.1"/>
</dbReference>
<dbReference type="OrthoDB" id="9773478at2"/>
<dbReference type="NCBIfam" id="NF003814">
    <property type="entry name" value="PRK05406.1-3"/>
    <property type="match status" value="1"/>
</dbReference>
<dbReference type="NCBIfam" id="NF003816">
    <property type="entry name" value="PRK05406.1-5"/>
    <property type="match status" value="1"/>
</dbReference>
<dbReference type="EMBL" id="RQPJ01000021">
    <property type="protein sequence ID" value="RTE51898.1"/>
    <property type="molecule type" value="Genomic_DNA"/>
</dbReference>
<dbReference type="Gene3D" id="3.20.20.370">
    <property type="entry name" value="Glycoside hydrolase/deacetylase"/>
    <property type="match status" value="1"/>
</dbReference>
<keyword evidence="2" id="KW-1185">Reference proteome</keyword>
<dbReference type="InterPro" id="IPR011330">
    <property type="entry name" value="Glyco_hydro/deAcase_b/a-brl"/>
</dbReference>
<dbReference type="SUPFAM" id="SSF88713">
    <property type="entry name" value="Glycoside hydrolase/deacetylase"/>
    <property type="match status" value="1"/>
</dbReference>